<feature type="transmembrane region" description="Helical" evidence="2">
    <location>
        <begin position="157"/>
        <end position="181"/>
    </location>
</feature>
<feature type="transmembrane region" description="Helical" evidence="2">
    <location>
        <begin position="394"/>
        <end position="418"/>
    </location>
</feature>
<protein>
    <recommendedName>
        <fullName evidence="5">O-antigen ligase domain-containing protein</fullName>
    </recommendedName>
</protein>
<evidence type="ECO:0000313" key="4">
    <source>
        <dbReference type="Proteomes" id="UP000281708"/>
    </source>
</evidence>
<sequence length="832" mass="88861">MGLRQAAGTTMSRHEPRLLLPPGPTGVSAAIDRVRRRARASRHRPEWPLAALFVGFPLWWALGVVQVAYLIFSAMMAWRMLQRRTLARPRGLGVWLLFVVWSLAGIAVLQVLVPNSVPGDNNNRYLLWGLRCLGYAEVSVVLLYVSDLSRRIDRVRVSRALAPMFVTIVLGGLAGSAAGALPLRSLTEVLLGPVLPANAFLTSLIHPVLADRHVYLGAVTYRPSAPFPYANEWGLNFAAFLPFFVHAWLRRDAGWRRVAGPVLLLVSLVPVVYSSNRALWVVLMAMAALAVGTFWRSFNIRVVLAAGTLVAVALVAVVVSPLGTAVADRLDGHNSNAGRARLTATSIEGLVHSSPVVGAGATRRPAGGSYSIAAGNSTTCPTCLPPSFGTQGVLWSVLFTTGFVGALLFVGFFVSVLWRHRRQRAAADRAAQLSLVAFLATCPVYDWSIPTVVAVMAAVGLLAGGDVVSSRPVVRPAARLVLPVMVTGALGGLVAFGLAGGTTYTATASVYLPDTTAAGGATIDQTLDNEAQYVHSQTVSRAVAAATGHRPVTGPVVTAQPNSRILLVRYAAPDAARAEAASRRAAAVLLADLTGRLERDRRITEALLRQQARTAAGQITTLNDIGGLGVPGSSYSLVQRSAVISQLYQLEQSRSAELTTGVSGRVTGVATGVLPQRRQTFVVSGAMLGLLLTCCLAVLADVLPVRTRTRRLACGGSLLGLPQVQVVAGRADPWSAREQLRPGPAEFVGADHNDVEGRAVAAALRADVRRTEGPFPAATRDLVLVSSEETSWRVLRQAHHRWRSSGWSVVGLVLVLHPHRRHVRTNPYRELR</sequence>
<evidence type="ECO:0000313" key="3">
    <source>
        <dbReference type="EMBL" id="RLV47612.1"/>
    </source>
</evidence>
<name>A0A3L8NY36_9ACTN</name>
<feature type="transmembrane region" description="Helical" evidence="2">
    <location>
        <begin position="302"/>
        <end position="322"/>
    </location>
</feature>
<feature type="region of interest" description="Disordered" evidence="1">
    <location>
        <begin position="1"/>
        <end position="24"/>
    </location>
</feature>
<reference evidence="3 4" key="1">
    <citation type="submission" date="2018-10" db="EMBL/GenBank/DDBJ databases">
        <title>Marmoricola sp. 4Q3S-7 whole genome shotgun sequence.</title>
        <authorList>
            <person name="Li F."/>
        </authorList>
    </citation>
    <scope>NUCLEOTIDE SEQUENCE [LARGE SCALE GENOMIC DNA]</scope>
    <source>
        <strain evidence="3 4">4Q3S-7</strain>
    </source>
</reference>
<feature type="transmembrane region" description="Helical" evidence="2">
    <location>
        <begin position="480"/>
        <end position="499"/>
    </location>
</feature>
<feature type="transmembrane region" description="Helical" evidence="2">
    <location>
        <begin position="681"/>
        <end position="703"/>
    </location>
</feature>
<organism evidence="3 4">
    <name type="scientific">Nocardioides mangrovicus</name>
    <dbReference type="NCBI Taxonomy" id="2478913"/>
    <lineage>
        <taxon>Bacteria</taxon>
        <taxon>Bacillati</taxon>
        <taxon>Actinomycetota</taxon>
        <taxon>Actinomycetes</taxon>
        <taxon>Propionibacteriales</taxon>
        <taxon>Nocardioidaceae</taxon>
        <taxon>Nocardioides</taxon>
    </lineage>
</organism>
<dbReference type="Proteomes" id="UP000281708">
    <property type="component" value="Unassembled WGS sequence"/>
</dbReference>
<keyword evidence="4" id="KW-1185">Reference proteome</keyword>
<feature type="transmembrane region" description="Helical" evidence="2">
    <location>
        <begin position="92"/>
        <end position="113"/>
    </location>
</feature>
<feature type="transmembrane region" description="Helical" evidence="2">
    <location>
        <begin position="125"/>
        <end position="145"/>
    </location>
</feature>
<comment type="caution">
    <text evidence="3">The sequence shown here is derived from an EMBL/GenBank/DDBJ whole genome shotgun (WGS) entry which is preliminary data.</text>
</comment>
<feature type="transmembrane region" description="Helical" evidence="2">
    <location>
        <begin position="233"/>
        <end position="249"/>
    </location>
</feature>
<dbReference type="AlphaFoldDB" id="A0A3L8NY36"/>
<feature type="transmembrane region" description="Helical" evidence="2">
    <location>
        <begin position="49"/>
        <end position="72"/>
    </location>
</feature>
<feature type="transmembrane region" description="Helical" evidence="2">
    <location>
        <begin position="254"/>
        <end position="272"/>
    </location>
</feature>
<evidence type="ECO:0000256" key="1">
    <source>
        <dbReference type="SAM" id="MobiDB-lite"/>
    </source>
</evidence>
<evidence type="ECO:0008006" key="5">
    <source>
        <dbReference type="Google" id="ProtNLM"/>
    </source>
</evidence>
<gene>
    <name evidence="3" type="ORF">D9V37_15725</name>
</gene>
<keyword evidence="2" id="KW-0472">Membrane</keyword>
<evidence type="ECO:0000256" key="2">
    <source>
        <dbReference type="SAM" id="Phobius"/>
    </source>
</evidence>
<keyword evidence="2" id="KW-1133">Transmembrane helix</keyword>
<proteinExistence type="predicted"/>
<keyword evidence="2" id="KW-0812">Transmembrane</keyword>
<accession>A0A3L8NY36</accession>
<feature type="transmembrane region" description="Helical" evidence="2">
    <location>
        <begin position="430"/>
        <end position="446"/>
    </location>
</feature>
<dbReference type="EMBL" id="RDBE01000010">
    <property type="protein sequence ID" value="RLV47612.1"/>
    <property type="molecule type" value="Genomic_DNA"/>
</dbReference>
<feature type="transmembrane region" description="Helical" evidence="2">
    <location>
        <begin position="278"/>
        <end position="295"/>
    </location>
</feature>